<dbReference type="EMBL" id="JBHPKH010000117">
    <property type="protein sequence ID" value="MFC1573293.1"/>
    <property type="molecule type" value="Genomic_DNA"/>
</dbReference>
<gene>
    <name evidence="1" type="ORF">ACFL6M_06810</name>
</gene>
<keyword evidence="2" id="KW-1185">Reference proteome</keyword>
<protein>
    <submittedName>
        <fullName evidence="1">WD40/YVTN/BNR-like repeat-containing protein</fullName>
    </submittedName>
</protein>
<proteinExistence type="predicted"/>
<evidence type="ECO:0000313" key="2">
    <source>
        <dbReference type="Proteomes" id="UP001593833"/>
    </source>
</evidence>
<dbReference type="Proteomes" id="UP001593833">
    <property type="component" value="Unassembled WGS sequence"/>
</dbReference>
<dbReference type="InterPro" id="IPR015943">
    <property type="entry name" value="WD40/YVTN_repeat-like_dom_sf"/>
</dbReference>
<accession>A0ABV6YLU1</accession>
<name>A0ABV6YLU1_UNCEI</name>
<reference evidence="1 2" key="1">
    <citation type="submission" date="2024-09" db="EMBL/GenBank/DDBJ databases">
        <authorList>
            <person name="D'Angelo T."/>
        </authorList>
    </citation>
    <scope>NUCLEOTIDE SEQUENCE [LARGE SCALE GENOMIC DNA]</scope>
    <source>
        <strain evidence="1">SAG AM-320-E07</strain>
    </source>
</reference>
<organism evidence="1 2">
    <name type="scientific">Eiseniibacteriota bacterium</name>
    <dbReference type="NCBI Taxonomy" id="2212470"/>
    <lineage>
        <taxon>Bacteria</taxon>
        <taxon>Candidatus Eiseniibacteriota</taxon>
    </lineage>
</organism>
<dbReference type="SUPFAM" id="SSF110296">
    <property type="entry name" value="Oligoxyloglucan reducing end-specific cellobiohydrolase"/>
    <property type="match status" value="1"/>
</dbReference>
<dbReference type="Gene3D" id="2.130.10.10">
    <property type="entry name" value="YVTN repeat-like/Quinoprotein amine dehydrogenase"/>
    <property type="match status" value="1"/>
</dbReference>
<sequence length="427" mass="46359">MRVFILIAIVLLASPASALEWEYVGLDSLQATCIEADPVHNRIFVGTISGFYYLDLASGEWTSRDEVGWIGRHVHSIAWHEELDTRVITGRENAFFKGYIELSDDMGESGDVVYSSVAGGVTGIARDVDDVNRYYACTWHDINPAEVLRSEDGGEHWMLLSGTIQYAATSIDVGPDGTIFVGGSDRVTRSLDGGDTWEPAWNGLADGYGIYCLAANPEVPGHLLASNDLGEYVTRDSGDNWVPLFPVGSSWRNIAWGWSWVIVPDASRGSVVAAVSWNGRVVLSIDGGDTWENETGTLATEVPVDLAFSPFDHNLYVVTASGGVFRALPIDPAGVNVTALGKNALAFVCPSPFRSGEELSFALRSEARTRLEVFDIMGRSVALLLDRHMPRGRHALTWETSRLGSGVFFGRLESGGAVSTLRIVIPQ</sequence>
<comment type="caution">
    <text evidence="1">The sequence shown here is derived from an EMBL/GenBank/DDBJ whole genome shotgun (WGS) entry which is preliminary data.</text>
</comment>
<evidence type="ECO:0000313" key="1">
    <source>
        <dbReference type="EMBL" id="MFC1573293.1"/>
    </source>
</evidence>